<feature type="chain" id="PRO_5016341533" evidence="1">
    <location>
        <begin position="25"/>
        <end position="161"/>
    </location>
</feature>
<dbReference type="EMBL" id="KZ826388">
    <property type="protein sequence ID" value="PYI02841.1"/>
    <property type="molecule type" value="Genomic_DNA"/>
</dbReference>
<sequence>MKQSNPLPLTLLILSTLLIPPTTPWTLTYRNNSTTNATIIHQTAPQPCTPIHHQKGYEFSFDPEGSWCLDFWDEATCETRIGWSCDGLVWRKVASRDIGGFDVYGMPGASTSVGVGMSGSAGMGMGSYPRKMQMDLLDRGTMARSLWLVRSLIWRNYPVKG</sequence>
<dbReference type="STRING" id="1448318.A0A319DYF7"/>
<evidence type="ECO:0000256" key="1">
    <source>
        <dbReference type="SAM" id="SignalP"/>
    </source>
</evidence>
<evidence type="ECO:0000313" key="3">
    <source>
        <dbReference type="Proteomes" id="UP000248423"/>
    </source>
</evidence>
<reference evidence="2 3" key="1">
    <citation type="submission" date="2018-02" db="EMBL/GenBank/DDBJ databases">
        <title>The genomes of Aspergillus section Nigri reveals drivers in fungal speciation.</title>
        <authorList>
            <consortium name="DOE Joint Genome Institute"/>
            <person name="Vesth T.C."/>
            <person name="Nybo J."/>
            <person name="Theobald S."/>
            <person name="Brandl J."/>
            <person name="Frisvad J.C."/>
            <person name="Nielsen K.F."/>
            <person name="Lyhne E.K."/>
            <person name="Kogle M.E."/>
            <person name="Kuo A."/>
            <person name="Riley R."/>
            <person name="Clum A."/>
            <person name="Nolan M."/>
            <person name="Lipzen A."/>
            <person name="Salamov A."/>
            <person name="Henrissat B."/>
            <person name="Wiebenga A."/>
            <person name="De vries R.P."/>
            <person name="Grigoriev I.V."/>
            <person name="Mortensen U.H."/>
            <person name="Andersen M.R."/>
            <person name="Baker S.E."/>
        </authorList>
    </citation>
    <scope>NUCLEOTIDE SEQUENCE [LARGE SCALE GENOMIC DNA]</scope>
    <source>
        <strain evidence="2 3">CBS 121057</strain>
    </source>
</reference>
<accession>A0A319DYF7</accession>
<organism evidence="2 3">
    <name type="scientific">Aspergillus sclerotiicarbonarius (strain CBS 121057 / IBT 28362)</name>
    <dbReference type="NCBI Taxonomy" id="1448318"/>
    <lineage>
        <taxon>Eukaryota</taxon>
        <taxon>Fungi</taxon>
        <taxon>Dikarya</taxon>
        <taxon>Ascomycota</taxon>
        <taxon>Pezizomycotina</taxon>
        <taxon>Eurotiomycetes</taxon>
        <taxon>Eurotiomycetidae</taxon>
        <taxon>Eurotiales</taxon>
        <taxon>Aspergillaceae</taxon>
        <taxon>Aspergillus</taxon>
        <taxon>Aspergillus subgen. Circumdati</taxon>
    </lineage>
</organism>
<name>A0A319DYF7_ASPSB</name>
<dbReference type="AlphaFoldDB" id="A0A319DYF7"/>
<evidence type="ECO:0000313" key="2">
    <source>
        <dbReference type="EMBL" id="PYI02841.1"/>
    </source>
</evidence>
<keyword evidence="3" id="KW-1185">Reference proteome</keyword>
<dbReference type="Proteomes" id="UP000248423">
    <property type="component" value="Unassembled WGS sequence"/>
</dbReference>
<keyword evidence="1" id="KW-0732">Signal</keyword>
<feature type="signal peptide" evidence="1">
    <location>
        <begin position="1"/>
        <end position="24"/>
    </location>
</feature>
<proteinExistence type="predicted"/>
<protein>
    <submittedName>
        <fullName evidence="2">Uncharacterized protein</fullName>
    </submittedName>
</protein>
<dbReference type="VEuPathDB" id="FungiDB:BO78DRAFT_422140"/>
<dbReference type="OrthoDB" id="4505626at2759"/>
<gene>
    <name evidence="2" type="ORF">BO78DRAFT_422140</name>
</gene>